<proteinExistence type="predicted"/>
<sequence>MLKQKPLPLKKFRMKLEESVNKTGKSTNRGRPSSQNIKTITYPVKSSSDLATTKDYRSLAQIKYELAPYPLSLLDESGMRKNQKSSIYNCFLSVNIELDTTNVTYIIDGGFLLHHVIWNREETFDANFDIYVHYVHRHYGYNVIIVFDGYNDNQS</sequence>
<protein>
    <submittedName>
        <fullName evidence="2">Uncharacterized protein</fullName>
    </submittedName>
</protein>
<reference evidence="2" key="1">
    <citation type="submission" date="2019-08" db="EMBL/GenBank/DDBJ databases">
        <title>The genome of the North American firefly Photinus pyralis.</title>
        <authorList>
            <consortium name="Photinus pyralis genome working group"/>
            <person name="Fallon T.R."/>
            <person name="Sander Lower S.E."/>
            <person name="Weng J.-K."/>
        </authorList>
    </citation>
    <scope>NUCLEOTIDE SEQUENCE</scope>
    <source>
        <strain evidence="2">TRF0915ILg1</strain>
        <tissue evidence="2">Whole body</tissue>
    </source>
</reference>
<name>A0A8K0CID1_IGNLU</name>
<evidence type="ECO:0000256" key="1">
    <source>
        <dbReference type="SAM" id="MobiDB-lite"/>
    </source>
</evidence>
<keyword evidence="3" id="KW-1185">Reference proteome</keyword>
<dbReference type="Proteomes" id="UP000801492">
    <property type="component" value="Unassembled WGS sequence"/>
</dbReference>
<dbReference type="OrthoDB" id="6760986at2759"/>
<evidence type="ECO:0000313" key="2">
    <source>
        <dbReference type="EMBL" id="KAF2885048.1"/>
    </source>
</evidence>
<accession>A0A8K0CID1</accession>
<comment type="caution">
    <text evidence="2">The sequence shown here is derived from an EMBL/GenBank/DDBJ whole genome shotgun (WGS) entry which is preliminary data.</text>
</comment>
<feature type="region of interest" description="Disordered" evidence="1">
    <location>
        <begin position="18"/>
        <end position="38"/>
    </location>
</feature>
<gene>
    <name evidence="2" type="ORF">ILUMI_21125</name>
</gene>
<dbReference type="AlphaFoldDB" id="A0A8K0CID1"/>
<feature type="compositionally biased region" description="Polar residues" evidence="1">
    <location>
        <begin position="21"/>
        <end position="38"/>
    </location>
</feature>
<dbReference type="EMBL" id="VTPC01090041">
    <property type="protein sequence ID" value="KAF2885048.1"/>
    <property type="molecule type" value="Genomic_DNA"/>
</dbReference>
<organism evidence="2 3">
    <name type="scientific">Ignelater luminosus</name>
    <name type="common">Cucubano</name>
    <name type="synonym">Pyrophorus luminosus</name>
    <dbReference type="NCBI Taxonomy" id="2038154"/>
    <lineage>
        <taxon>Eukaryota</taxon>
        <taxon>Metazoa</taxon>
        <taxon>Ecdysozoa</taxon>
        <taxon>Arthropoda</taxon>
        <taxon>Hexapoda</taxon>
        <taxon>Insecta</taxon>
        <taxon>Pterygota</taxon>
        <taxon>Neoptera</taxon>
        <taxon>Endopterygota</taxon>
        <taxon>Coleoptera</taxon>
        <taxon>Polyphaga</taxon>
        <taxon>Elateriformia</taxon>
        <taxon>Elateroidea</taxon>
        <taxon>Elateridae</taxon>
        <taxon>Agrypninae</taxon>
        <taxon>Pyrophorini</taxon>
        <taxon>Ignelater</taxon>
    </lineage>
</organism>
<evidence type="ECO:0000313" key="3">
    <source>
        <dbReference type="Proteomes" id="UP000801492"/>
    </source>
</evidence>